<evidence type="ECO:0000313" key="2">
    <source>
        <dbReference type="Proteomes" id="UP000275078"/>
    </source>
</evidence>
<dbReference type="EMBL" id="ML119964">
    <property type="protein sequence ID" value="RPA71161.1"/>
    <property type="molecule type" value="Genomic_DNA"/>
</dbReference>
<evidence type="ECO:0008006" key="3">
    <source>
        <dbReference type="Google" id="ProtNLM"/>
    </source>
</evidence>
<dbReference type="Proteomes" id="UP000275078">
    <property type="component" value="Unassembled WGS sequence"/>
</dbReference>
<evidence type="ECO:0000313" key="1">
    <source>
        <dbReference type="EMBL" id="RPA71161.1"/>
    </source>
</evidence>
<accession>A0A3N4HFG3</accession>
<name>A0A3N4HFG3_ASCIM</name>
<reference evidence="1 2" key="1">
    <citation type="journal article" date="2018" name="Nat. Ecol. Evol.">
        <title>Pezizomycetes genomes reveal the molecular basis of ectomycorrhizal truffle lifestyle.</title>
        <authorList>
            <person name="Murat C."/>
            <person name="Payen T."/>
            <person name="Noel B."/>
            <person name="Kuo A."/>
            <person name="Morin E."/>
            <person name="Chen J."/>
            <person name="Kohler A."/>
            <person name="Krizsan K."/>
            <person name="Balestrini R."/>
            <person name="Da Silva C."/>
            <person name="Montanini B."/>
            <person name="Hainaut M."/>
            <person name="Levati E."/>
            <person name="Barry K.W."/>
            <person name="Belfiori B."/>
            <person name="Cichocki N."/>
            <person name="Clum A."/>
            <person name="Dockter R.B."/>
            <person name="Fauchery L."/>
            <person name="Guy J."/>
            <person name="Iotti M."/>
            <person name="Le Tacon F."/>
            <person name="Lindquist E.A."/>
            <person name="Lipzen A."/>
            <person name="Malagnac F."/>
            <person name="Mello A."/>
            <person name="Molinier V."/>
            <person name="Miyauchi S."/>
            <person name="Poulain J."/>
            <person name="Riccioni C."/>
            <person name="Rubini A."/>
            <person name="Sitrit Y."/>
            <person name="Splivallo R."/>
            <person name="Traeger S."/>
            <person name="Wang M."/>
            <person name="Zifcakova L."/>
            <person name="Wipf D."/>
            <person name="Zambonelli A."/>
            <person name="Paolocci F."/>
            <person name="Nowrousian M."/>
            <person name="Ottonello S."/>
            <person name="Baldrian P."/>
            <person name="Spatafora J.W."/>
            <person name="Henrissat B."/>
            <person name="Nagy L.G."/>
            <person name="Aury J.M."/>
            <person name="Wincker P."/>
            <person name="Grigoriev I.V."/>
            <person name="Bonfante P."/>
            <person name="Martin F.M."/>
        </authorList>
    </citation>
    <scope>NUCLEOTIDE SEQUENCE [LARGE SCALE GENOMIC DNA]</scope>
    <source>
        <strain evidence="1 2">RN42</strain>
    </source>
</reference>
<proteinExistence type="predicted"/>
<gene>
    <name evidence="1" type="ORF">BJ508DRAFT_336325</name>
</gene>
<dbReference type="AlphaFoldDB" id="A0A3N4HFG3"/>
<organism evidence="1 2">
    <name type="scientific">Ascobolus immersus RN42</name>
    <dbReference type="NCBI Taxonomy" id="1160509"/>
    <lineage>
        <taxon>Eukaryota</taxon>
        <taxon>Fungi</taxon>
        <taxon>Dikarya</taxon>
        <taxon>Ascomycota</taxon>
        <taxon>Pezizomycotina</taxon>
        <taxon>Pezizomycetes</taxon>
        <taxon>Pezizales</taxon>
        <taxon>Ascobolaceae</taxon>
        <taxon>Ascobolus</taxon>
    </lineage>
</organism>
<protein>
    <recommendedName>
        <fullName evidence="3">HTH psq-type domain-containing protein</fullName>
    </recommendedName>
</protein>
<keyword evidence="2" id="KW-1185">Reference proteome</keyword>
<sequence>MSFMFRFIFNNKYSNIAHIPGVPSYFCVPGALPPHPKETYKEEEARIQAVVAELRALSAEERAEVKISQVARFYSLNYNQLLERLKGRPSKPGHAPTHSKLTEEQDCALCEHLNELDRIGNSPLIGDIT</sequence>